<dbReference type="InterPro" id="IPR045079">
    <property type="entry name" value="Oxoprolinase-like"/>
</dbReference>
<dbReference type="RefSeq" id="WP_190422857.1">
    <property type="nucleotide sequence ID" value="NZ_JAAOCA010000022.1"/>
</dbReference>
<feature type="domain" description="Acetophenone carboxylase-like C-terminal" evidence="3">
    <location>
        <begin position="520"/>
        <end position="690"/>
    </location>
</feature>
<dbReference type="Pfam" id="PF19278">
    <property type="entry name" value="Hydant_A_C"/>
    <property type="match status" value="1"/>
</dbReference>
<dbReference type="PANTHER" id="PTHR11365">
    <property type="entry name" value="5-OXOPROLINASE RELATED"/>
    <property type="match status" value="1"/>
</dbReference>
<evidence type="ECO:0000259" key="1">
    <source>
        <dbReference type="Pfam" id="PF01968"/>
    </source>
</evidence>
<dbReference type="Pfam" id="PF05378">
    <property type="entry name" value="Hydant_A_N"/>
    <property type="match status" value="1"/>
</dbReference>
<evidence type="ECO:0000313" key="5">
    <source>
        <dbReference type="Proteomes" id="UP000805841"/>
    </source>
</evidence>
<dbReference type="Proteomes" id="UP000805841">
    <property type="component" value="Unassembled WGS sequence"/>
</dbReference>
<keyword evidence="5" id="KW-1185">Reference proteome</keyword>
<feature type="domain" description="Hydantoinase/oxoprolinase N-terminal" evidence="2">
    <location>
        <begin position="12"/>
        <end position="189"/>
    </location>
</feature>
<dbReference type="PANTHER" id="PTHR11365:SF23">
    <property type="entry name" value="HYPOTHETICAL 5-OXOPROLINASE (EUROFUNG)-RELATED"/>
    <property type="match status" value="1"/>
</dbReference>
<evidence type="ECO:0000259" key="3">
    <source>
        <dbReference type="Pfam" id="PF19278"/>
    </source>
</evidence>
<dbReference type="InterPro" id="IPR008040">
    <property type="entry name" value="Hydant_A_N"/>
</dbReference>
<dbReference type="SUPFAM" id="SSF53067">
    <property type="entry name" value="Actin-like ATPase domain"/>
    <property type="match status" value="1"/>
</dbReference>
<name>A0ABR7Z4U7_9PSED</name>
<organism evidence="4 5">
    <name type="scientific">Pseudomonas typographi</name>
    <dbReference type="NCBI Taxonomy" id="2715964"/>
    <lineage>
        <taxon>Bacteria</taxon>
        <taxon>Pseudomonadati</taxon>
        <taxon>Pseudomonadota</taxon>
        <taxon>Gammaproteobacteria</taxon>
        <taxon>Pseudomonadales</taxon>
        <taxon>Pseudomonadaceae</taxon>
        <taxon>Pseudomonas</taxon>
    </lineage>
</organism>
<dbReference type="InterPro" id="IPR043129">
    <property type="entry name" value="ATPase_NBD"/>
</dbReference>
<reference evidence="4 5" key="1">
    <citation type="journal article" date="2020" name="Insects">
        <title>Bacteria Belonging to Pseudomonas typographi sp. nov. from the Bark Beetle Ips typographus Have Genomic Potential to Aid in the Host Ecology.</title>
        <authorList>
            <person name="Peral-Aranega E."/>
            <person name="Saati-Santamaria Z."/>
            <person name="Kolarik M."/>
            <person name="Rivas R."/>
            <person name="Garcia-Fraile P."/>
        </authorList>
    </citation>
    <scope>NUCLEOTIDE SEQUENCE [LARGE SCALE GENOMIC DNA]</scope>
    <source>
        <strain evidence="4 5">CA3A</strain>
    </source>
</reference>
<dbReference type="EMBL" id="JAAOCA010000022">
    <property type="protein sequence ID" value="MBD1600495.1"/>
    <property type="molecule type" value="Genomic_DNA"/>
</dbReference>
<feature type="domain" description="Hydantoinase A/oxoprolinase" evidence="1">
    <location>
        <begin position="210"/>
        <end position="505"/>
    </location>
</feature>
<dbReference type="InterPro" id="IPR049517">
    <property type="entry name" value="ACX-like_C"/>
</dbReference>
<evidence type="ECO:0000313" key="4">
    <source>
        <dbReference type="EMBL" id="MBD1600495.1"/>
    </source>
</evidence>
<dbReference type="Pfam" id="PF01968">
    <property type="entry name" value="Hydantoinase_A"/>
    <property type="match status" value="1"/>
</dbReference>
<proteinExistence type="predicted"/>
<accession>A0ABR7Z4U7</accession>
<evidence type="ECO:0000259" key="2">
    <source>
        <dbReference type="Pfam" id="PF05378"/>
    </source>
</evidence>
<dbReference type="InterPro" id="IPR002821">
    <property type="entry name" value="Hydantoinase_A"/>
</dbReference>
<protein>
    <submittedName>
        <fullName evidence="4">Hydantoinase/oxoprolinase family protein</fullName>
    </submittedName>
</protein>
<gene>
    <name evidence="4" type="ORF">HAQ05_17525</name>
</gene>
<comment type="caution">
    <text evidence="4">The sequence shown here is derived from an EMBL/GenBank/DDBJ whole genome shotgun (WGS) entry which is preliminary data.</text>
</comment>
<sequence length="699" mass="74907">MNAIADEAIYSFGIDIGGTFTDVILHRGSDGQSISTKVLTTHLDPREGAIIGVRQLLEQWPIPPRQVGRVVHATTLFTNALIERKGVPTALVTTAGFADSLEIGTERKFDLYDINIEKPAPLVPRELRFEVEERLNARGEVVTALSQETLAAVVARLVEQRIESVAVVFLHSYLNPVHERLAAEYIRKHAPGVHVTTSYDVAPEIREYERTSTTTACAFVKPLAEGYLRGLQNNLRELNIGAPMFLMLSNGGLTHLEEVLKNPIQMLESGPAAGALSSAFFGKLDGYPDLLGFDMGGTTAKLCLVEQGAPMLAYAFEAGRTKRFMEGSGLPIKISTVELIEIGAGGGSIARANSLGLLNVGPDSAGSEPGPVCYGRGGDQPTVTDANLQLGYLNPDFFAGGSMQIDAPLAGHAIGRLADQLGLSLVKAASGIHILVSEAMASAARVHIAEHGRDPRHYSLLLTGGGGPVHGYCVGRKLGVKRLICPPSPGVASAWGLLVAPVKIDRVRTLQTTVQDGDLQAVEQSFLELEQEARGVVQESAVQHQKTFVKRLAEGRYKGQGFSLIVPVPDAALGNEQGRQALIEAFENEYRRKFSRAPSNLKIELVAIRLSVHTEDLIEEGLQFPSRSGALAAVKQVRKAWFEETGGYVDTTVYNRDLLGSGDTFNGPALVEDAGSTLVVGPNATCSVTAHGSIIIELH</sequence>